<dbReference type="AlphaFoldDB" id="A0A1G4MHJ6"/>
<evidence type="ECO:0000259" key="6">
    <source>
        <dbReference type="PROSITE" id="PS51207"/>
    </source>
</evidence>
<dbReference type="InterPro" id="IPR016137">
    <property type="entry name" value="RGS"/>
</dbReference>
<evidence type="ECO:0000256" key="3">
    <source>
        <dbReference type="SAM" id="Phobius"/>
    </source>
</evidence>
<evidence type="ECO:0000313" key="7">
    <source>
        <dbReference type="EMBL" id="SCW03312.1"/>
    </source>
</evidence>
<feature type="domain" description="PX" evidence="5">
    <location>
        <begin position="775"/>
        <end position="900"/>
    </location>
</feature>
<comment type="similarity">
    <text evidence="1">Belongs to the sorting nexin family.</text>
</comment>
<dbReference type="Proteomes" id="UP000190831">
    <property type="component" value="Chromosome G"/>
</dbReference>
<feature type="domain" description="RGS" evidence="4">
    <location>
        <begin position="420"/>
        <end position="572"/>
    </location>
</feature>
<dbReference type="STRING" id="4955.A0A1G4MHJ6"/>
<feature type="coiled-coil region" evidence="2">
    <location>
        <begin position="698"/>
        <end position="761"/>
    </location>
</feature>
<dbReference type="SMART" id="SM00313">
    <property type="entry name" value="PXA"/>
    <property type="match status" value="1"/>
</dbReference>
<dbReference type="Gene3D" id="3.30.1520.10">
    <property type="entry name" value="Phox-like domain"/>
    <property type="match status" value="1"/>
</dbReference>
<feature type="domain" description="PXA" evidence="6">
    <location>
        <begin position="89"/>
        <end position="280"/>
    </location>
</feature>
<dbReference type="InterPro" id="IPR003114">
    <property type="entry name" value="Phox_assoc"/>
</dbReference>
<evidence type="ECO:0000259" key="5">
    <source>
        <dbReference type="PROSITE" id="PS50195"/>
    </source>
</evidence>
<keyword evidence="3" id="KW-1133">Transmembrane helix</keyword>
<dbReference type="CDD" id="cd06876">
    <property type="entry name" value="PX_MDM1p"/>
    <property type="match status" value="1"/>
</dbReference>
<dbReference type="EMBL" id="LT598486">
    <property type="protein sequence ID" value="SCW03312.1"/>
    <property type="molecule type" value="Genomic_DNA"/>
</dbReference>
<dbReference type="Pfam" id="PF02194">
    <property type="entry name" value="PXA"/>
    <property type="match status" value="1"/>
</dbReference>
<dbReference type="PROSITE" id="PS51207">
    <property type="entry name" value="PXA"/>
    <property type="match status" value="1"/>
</dbReference>
<dbReference type="SUPFAM" id="SSF64268">
    <property type="entry name" value="PX domain"/>
    <property type="match status" value="1"/>
</dbReference>
<proteinExistence type="inferred from homology"/>
<evidence type="ECO:0000256" key="2">
    <source>
        <dbReference type="SAM" id="Coils"/>
    </source>
</evidence>
<dbReference type="InterPro" id="IPR013937">
    <property type="entry name" value="Sorting_nexin_C"/>
</dbReference>
<dbReference type="PANTHER" id="PTHR22775:SF3">
    <property type="entry name" value="SORTING NEXIN-13"/>
    <property type="match status" value="1"/>
</dbReference>
<dbReference type="PANTHER" id="PTHR22775">
    <property type="entry name" value="SORTING NEXIN"/>
    <property type="match status" value="1"/>
</dbReference>
<sequence length="1132" mass="130194">MANLSRGSWTCRHILNIIIPLSFAIGVHILRSKAMVLLFSLYVAVRLITFVSTSSLQDIPAPHPKTLPRAIGNHKKAHDDNEEQLLADFPEISFELDQIFDNVIRDFVRSWFNSISSKPDSPFPREVKRNLRHITRRLHELVDNVDLSEFLVLKTLPIITRHFTTFCTSRETVISDKLIEKAQIEEFPFAVAVEFSRNLHLHPAIPLGSSGPGDSVEKYLQAKANFILRNIVDEDELDSKFVRIILREILTCTVLAPLVHKLSDPDFWNLKIVSFATGLLKERSQVEEFRAVLSKEVQSTKDDIGPTVDQMNSIIELNIDENSTDKDFEDFLRQINNSLDSVHALKSAKFSMMIKLIRLLESPNMTKSQQELKKRLLLSLNLIESRLSYITGNFSSKPTQLHNKPVTQLREFKKFMRSITLEDILGDEFCRSSFDEYLLCTNPSGRTYLSFWTAVESIRNPLEDPANEELAMDVSENGFVDLQNAYQEFFTGKNFKLMTLLGADYVNEIVEYMRLSRILKREELISYYFKARKSLLLLQIEAFKALEEAYPKFQNSSMFPQMIAASEFQKTEPFKKYINSSHQVTAPKEDLDKKLQRVRIDGNGDITKALDDILESNVRDKSITKPKAKKSFSSLFGNNEDKEIFKNNLFDDNSITESGDSDSNDSIVEDNDTMRNFDENFENETQKENLSDSQQLEFSDLKDKIAEMTISIDLLKKQLLLLNHLILKAELTNKSSQLKLLRKSERSVSKELENKELLRQQYIVQENANSLFGKCKISIRSYLTDTSAENGKEVVYYVINVCHFNNNETSCWDVPRRFNEFYKLNGYLRKNYGPLVKHLQNKDCFPEKVKISLIYHVSKSLLYEERVMKLEIFLRRLLIIPEICQDRVFRRFLTDTFTSFDVDGEANDAEKRHSLLSRIESIPSKMGNLTVNNGTDILVDSPLNSGEHAYSDVGRELEFLEDERNFYNGNASEKKLSFVKPICDFSIALFSLNNSNTGWLRGRAILVVLQQLFGSTIEKYIKISLARATSEERILEVISTFRSSFWTDGYSKQSSPKSDQPLRTSGEIKRTEMEAKKKLEKLLVETCGKVVGIKNSRKAGIKMHAMFQNQYLNASLTLQILDLLIDELFQQV</sequence>
<dbReference type="Pfam" id="PF08628">
    <property type="entry name" value="Nexin_C"/>
    <property type="match status" value="1"/>
</dbReference>
<keyword evidence="3" id="KW-0812">Transmembrane</keyword>
<evidence type="ECO:0000313" key="8">
    <source>
        <dbReference type="Proteomes" id="UP000190831"/>
    </source>
</evidence>
<keyword evidence="3" id="KW-0472">Membrane</keyword>
<reference evidence="7 8" key="1">
    <citation type="submission" date="2016-03" db="EMBL/GenBank/DDBJ databases">
        <authorList>
            <person name="Devillers H."/>
        </authorList>
    </citation>
    <scope>NUCLEOTIDE SEQUENCE [LARGE SCALE GENOMIC DNA]</scope>
    <source>
        <strain evidence="7">CBS 6772</strain>
    </source>
</reference>
<dbReference type="InterPro" id="IPR036305">
    <property type="entry name" value="RGS_sf"/>
</dbReference>
<dbReference type="Pfam" id="PF00787">
    <property type="entry name" value="PX"/>
    <property type="match status" value="1"/>
</dbReference>
<dbReference type="GO" id="GO:0035091">
    <property type="term" value="F:phosphatidylinositol binding"/>
    <property type="evidence" value="ECO:0007669"/>
    <property type="project" value="InterPro"/>
</dbReference>
<protein>
    <submittedName>
        <fullName evidence="7">LAFE_0G07646g1_1</fullName>
    </submittedName>
</protein>
<name>A0A1G4MHJ6_LACFM</name>
<dbReference type="PROSITE" id="PS50195">
    <property type="entry name" value="PX"/>
    <property type="match status" value="1"/>
</dbReference>
<gene>
    <name evidence="7" type="ORF">LAFE_0G07646G</name>
</gene>
<dbReference type="InterPro" id="IPR001683">
    <property type="entry name" value="PX_dom"/>
</dbReference>
<evidence type="ECO:0000259" key="4">
    <source>
        <dbReference type="PROSITE" id="PS50132"/>
    </source>
</evidence>
<feature type="transmembrane region" description="Helical" evidence="3">
    <location>
        <begin position="13"/>
        <end position="30"/>
    </location>
</feature>
<dbReference type="OMA" id="AMYVVEV"/>
<keyword evidence="2" id="KW-0175">Coiled coil</keyword>
<accession>A0A1G4MHJ6</accession>
<dbReference type="OrthoDB" id="120967at2759"/>
<dbReference type="InterPro" id="IPR036871">
    <property type="entry name" value="PX_dom_sf"/>
</dbReference>
<dbReference type="SUPFAM" id="SSF48097">
    <property type="entry name" value="Regulator of G-protein signaling, RGS"/>
    <property type="match status" value="1"/>
</dbReference>
<dbReference type="PROSITE" id="PS50132">
    <property type="entry name" value="RGS"/>
    <property type="match status" value="1"/>
</dbReference>
<dbReference type="SMART" id="SM00312">
    <property type="entry name" value="PX"/>
    <property type="match status" value="1"/>
</dbReference>
<keyword evidence="8" id="KW-1185">Reference proteome</keyword>
<evidence type="ECO:0000256" key="1">
    <source>
        <dbReference type="ARBA" id="ARBA00010883"/>
    </source>
</evidence>
<organism evidence="7 8">
    <name type="scientific">Lachancea fermentati</name>
    <name type="common">Zygosaccharomyces fermentati</name>
    <dbReference type="NCBI Taxonomy" id="4955"/>
    <lineage>
        <taxon>Eukaryota</taxon>
        <taxon>Fungi</taxon>
        <taxon>Dikarya</taxon>
        <taxon>Ascomycota</taxon>
        <taxon>Saccharomycotina</taxon>
        <taxon>Saccharomycetes</taxon>
        <taxon>Saccharomycetales</taxon>
        <taxon>Saccharomycetaceae</taxon>
        <taxon>Lachancea</taxon>
    </lineage>
</organism>